<dbReference type="InterPro" id="IPR011598">
    <property type="entry name" value="bHLH_dom"/>
</dbReference>
<dbReference type="InterPro" id="IPR036638">
    <property type="entry name" value="HLH_DNA-bd_sf"/>
</dbReference>
<dbReference type="SUPFAM" id="SSF47459">
    <property type="entry name" value="HLH, helix-loop-helix DNA-binding domain"/>
    <property type="match status" value="1"/>
</dbReference>
<dbReference type="GO" id="GO:0005634">
    <property type="term" value="C:nucleus"/>
    <property type="evidence" value="ECO:0007669"/>
    <property type="project" value="UniProtKB-SubCell"/>
</dbReference>
<dbReference type="PANTHER" id="PTHR19290">
    <property type="entry name" value="BASIC HELIX-LOOP-HELIX PROTEIN NEUROGENIN-RELATED"/>
    <property type="match status" value="1"/>
</dbReference>
<dbReference type="WBParaSite" id="Gr19_v10_g12414.t1">
    <property type="protein sequence ID" value="Gr19_v10_g12414.t1"/>
    <property type="gene ID" value="Gr19_v10_g12414"/>
</dbReference>
<feature type="domain" description="BHLH" evidence="7">
    <location>
        <begin position="127"/>
        <end position="179"/>
    </location>
</feature>
<comment type="subcellular location">
    <subcellularLocation>
        <location evidence="1">Nucleus</location>
    </subcellularLocation>
</comment>
<proteinExistence type="predicted"/>
<keyword evidence="4" id="KW-0524">Neurogenesis</keyword>
<dbReference type="GO" id="GO:0000981">
    <property type="term" value="F:DNA-binding transcription factor activity, RNA polymerase II-specific"/>
    <property type="evidence" value="ECO:0007669"/>
    <property type="project" value="TreeGrafter"/>
</dbReference>
<evidence type="ECO:0000256" key="1">
    <source>
        <dbReference type="ARBA" id="ARBA00004123"/>
    </source>
</evidence>
<feature type="region of interest" description="Disordered" evidence="6">
    <location>
        <begin position="97"/>
        <end position="118"/>
    </location>
</feature>
<evidence type="ECO:0000256" key="5">
    <source>
        <dbReference type="ARBA" id="ARBA00023242"/>
    </source>
</evidence>
<dbReference type="AlphaFoldDB" id="A0A914GY52"/>
<dbReference type="PROSITE" id="PS50888">
    <property type="entry name" value="BHLH"/>
    <property type="match status" value="1"/>
</dbReference>
<organism evidence="8 9">
    <name type="scientific">Globodera rostochiensis</name>
    <name type="common">Golden nematode worm</name>
    <name type="synonym">Heterodera rostochiensis</name>
    <dbReference type="NCBI Taxonomy" id="31243"/>
    <lineage>
        <taxon>Eukaryota</taxon>
        <taxon>Metazoa</taxon>
        <taxon>Ecdysozoa</taxon>
        <taxon>Nematoda</taxon>
        <taxon>Chromadorea</taxon>
        <taxon>Rhabditida</taxon>
        <taxon>Tylenchina</taxon>
        <taxon>Tylenchomorpha</taxon>
        <taxon>Tylenchoidea</taxon>
        <taxon>Heteroderidae</taxon>
        <taxon>Heteroderinae</taxon>
        <taxon>Globodera</taxon>
    </lineage>
</organism>
<dbReference type="GO" id="GO:0061564">
    <property type="term" value="P:axon development"/>
    <property type="evidence" value="ECO:0007669"/>
    <property type="project" value="TreeGrafter"/>
</dbReference>
<evidence type="ECO:0000256" key="2">
    <source>
        <dbReference type="ARBA" id="ARBA00022473"/>
    </source>
</evidence>
<sequence length="199" mass="21755">MPMPFFASRAVAAAASVSSPSFCSSASSSASASCLSSPNFLPWHPYPPPAPSNFDPSLICWDFGLIAPPQMPPNAAKQFSSTASNCLPIKGRATKCGTTAAPKTSPKRPKGGANRRYKTPSPQLLRIRRENANARERKRMNLLNNAYEKLRAVVPPLENGQKLSKFDTLKMAQTYITDLDDCLKGKETTTIRPSRRRNE</sequence>
<accession>A0A914GY52</accession>
<dbReference type="GO" id="GO:0045944">
    <property type="term" value="P:positive regulation of transcription by RNA polymerase II"/>
    <property type="evidence" value="ECO:0007669"/>
    <property type="project" value="TreeGrafter"/>
</dbReference>
<dbReference type="GO" id="GO:0007423">
    <property type="term" value="P:sensory organ development"/>
    <property type="evidence" value="ECO:0007669"/>
    <property type="project" value="TreeGrafter"/>
</dbReference>
<protein>
    <submittedName>
        <fullName evidence="9">BHLH domain-containing protein</fullName>
    </submittedName>
</protein>
<reference evidence="9" key="1">
    <citation type="submission" date="2022-11" db="UniProtKB">
        <authorList>
            <consortium name="WormBaseParasite"/>
        </authorList>
    </citation>
    <scope>IDENTIFICATION</scope>
</reference>
<dbReference type="PANTHER" id="PTHR19290:SF162">
    <property type="entry name" value="TRANSCRIPTION FACTOR ATOH7"/>
    <property type="match status" value="1"/>
</dbReference>
<name>A0A914GY52_GLORO</name>
<dbReference type="SMART" id="SM00353">
    <property type="entry name" value="HLH"/>
    <property type="match status" value="1"/>
</dbReference>
<evidence type="ECO:0000313" key="8">
    <source>
        <dbReference type="Proteomes" id="UP000887572"/>
    </source>
</evidence>
<feature type="compositionally biased region" description="Basic residues" evidence="6">
    <location>
        <begin position="105"/>
        <end position="118"/>
    </location>
</feature>
<evidence type="ECO:0000256" key="6">
    <source>
        <dbReference type="SAM" id="MobiDB-lite"/>
    </source>
</evidence>
<evidence type="ECO:0000259" key="7">
    <source>
        <dbReference type="PROSITE" id="PS50888"/>
    </source>
</evidence>
<dbReference type="InterPro" id="IPR050359">
    <property type="entry name" value="bHLH_transcription_factors"/>
</dbReference>
<dbReference type="GO" id="GO:0070888">
    <property type="term" value="F:E-box binding"/>
    <property type="evidence" value="ECO:0007669"/>
    <property type="project" value="TreeGrafter"/>
</dbReference>
<evidence type="ECO:0000256" key="3">
    <source>
        <dbReference type="ARBA" id="ARBA00022782"/>
    </source>
</evidence>
<evidence type="ECO:0000313" key="9">
    <source>
        <dbReference type="WBParaSite" id="Gr19_v10_g12414.t1"/>
    </source>
</evidence>
<keyword evidence="2" id="KW-0217">Developmental protein</keyword>
<dbReference type="GO" id="GO:0046983">
    <property type="term" value="F:protein dimerization activity"/>
    <property type="evidence" value="ECO:0007669"/>
    <property type="project" value="InterPro"/>
</dbReference>
<dbReference type="Proteomes" id="UP000887572">
    <property type="component" value="Unplaced"/>
</dbReference>
<dbReference type="Pfam" id="PF00010">
    <property type="entry name" value="HLH"/>
    <property type="match status" value="1"/>
</dbReference>
<keyword evidence="3" id="KW-0221">Differentiation</keyword>
<keyword evidence="5" id="KW-0539">Nucleus</keyword>
<dbReference type="Gene3D" id="4.10.280.10">
    <property type="entry name" value="Helix-loop-helix DNA-binding domain"/>
    <property type="match status" value="1"/>
</dbReference>
<keyword evidence="8" id="KW-1185">Reference proteome</keyword>
<evidence type="ECO:0000256" key="4">
    <source>
        <dbReference type="ARBA" id="ARBA00022902"/>
    </source>
</evidence>